<accession>A0A9X2XV06</accession>
<name>A0A9X2XV06_9BACT</name>
<dbReference type="InterPro" id="IPR037066">
    <property type="entry name" value="Plug_dom_sf"/>
</dbReference>
<dbReference type="Pfam" id="PF13715">
    <property type="entry name" value="CarbopepD_reg_2"/>
    <property type="match status" value="1"/>
</dbReference>
<feature type="domain" description="TonB-dependent receptor-like beta-barrel" evidence="14">
    <location>
        <begin position="297"/>
        <end position="732"/>
    </location>
</feature>
<gene>
    <name evidence="16" type="ORF">OCK74_07115</name>
</gene>
<feature type="domain" description="TonB-dependent receptor plug" evidence="15">
    <location>
        <begin position="117"/>
        <end position="223"/>
    </location>
</feature>
<dbReference type="PANTHER" id="PTHR32552:SF68">
    <property type="entry name" value="FERRICHROME OUTER MEMBRANE TRANSPORTER_PHAGE RECEPTOR"/>
    <property type="match status" value="1"/>
</dbReference>
<keyword evidence="7" id="KW-0408">Iron</keyword>
<dbReference type="InterPro" id="IPR008969">
    <property type="entry name" value="CarboxyPept-like_regulatory"/>
</dbReference>
<dbReference type="PANTHER" id="PTHR32552">
    <property type="entry name" value="FERRICHROME IRON RECEPTOR-RELATED"/>
    <property type="match status" value="1"/>
</dbReference>
<keyword evidence="17" id="KW-1185">Reference proteome</keyword>
<evidence type="ECO:0000256" key="7">
    <source>
        <dbReference type="ARBA" id="ARBA00023004"/>
    </source>
</evidence>
<dbReference type="CDD" id="cd01347">
    <property type="entry name" value="ligand_gated_channel"/>
    <property type="match status" value="1"/>
</dbReference>
<comment type="caution">
    <text evidence="16">The sequence shown here is derived from an EMBL/GenBank/DDBJ whole genome shotgun (WGS) entry which is preliminary data.</text>
</comment>
<evidence type="ECO:0000256" key="13">
    <source>
        <dbReference type="RuleBase" id="RU003357"/>
    </source>
</evidence>
<reference evidence="16" key="2">
    <citation type="submission" date="2023-04" db="EMBL/GenBank/DDBJ databases">
        <title>Paracnuella aquatica gen. nov., sp. nov., a member of the family Chitinophagaceae isolated from a hot spring.</title>
        <authorList>
            <person name="Wang C."/>
        </authorList>
    </citation>
    <scope>NUCLEOTIDE SEQUENCE</scope>
    <source>
        <strain evidence="16">LB-8</strain>
    </source>
</reference>
<dbReference type="SUPFAM" id="SSF49464">
    <property type="entry name" value="Carboxypeptidase regulatory domain-like"/>
    <property type="match status" value="1"/>
</dbReference>
<keyword evidence="11 12" id="KW-0998">Cell outer membrane</keyword>
<evidence type="ECO:0000256" key="4">
    <source>
        <dbReference type="ARBA" id="ARBA00022496"/>
    </source>
</evidence>
<reference evidence="16" key="1">
    <citation type="submission" date="2022-09" db="EMBL/GenBank/DDBJ databases">
        <authorList>
            <person name="Yuan C."/>
            <person name="Ke Z."/>
        </authorList>
    </citation>
    <scope>NUCLEOTIDE SEQUENCE</scope>
    <source>
        <strain evidence="16">LB-8</strain>
    </source>
</reference>
<keyword evidence="5 12" id="KW-0812">Transmembrane</keyword>
<dbReference type="Proteomes" id="UP001155483">
    <property type="component" value="Unassembled WGS sequence"/>
</dbReference>
<keyword evidence="6" id="KW-0732">Signal</keyword>
<dbReference type="PROSITE" id="PS52016">
    <property type="entry name" value="TONB_DEPENDENT_REC_3"/>
    <property type="match status" value="1"/>
</dbReference>
<evidence type="ECO:0000256" key="8">
    <source>
        <dbReference type="ARBA" id="ARBA00023065"/>
    </source>
</evidence>
<keyword evidence="4" id="KW-0410">Iron transport</keyword>
<dbReference type="InterPro" id="IPR000531">
    <property type="entry name" value="Beta-barrel_TonB"/>
</dbReference>
<evidence type="ECO:0000259" key="14">
    <source>
        <dbReference type="Pfam" id="PF00593"/>
    </source>
</evidence>
<dbReference type="GO" id="GO:0015344">
    <property type="term" value="F:siderophore uptake transmembrane transporter activity"/>
    <property type="evidence" value="ECO:0007669"/>
    <property type="project" value="TreeGrafter"/>
</dbReference>
<dbReference type="RefSeq" id="WP_279296327.1">
    <property type="nucleotide sequence ID" value="NZ_JAOTIF010000003.1"/>
</dbReference>
<dbReference type="SUPFAM" id="SSF56935">
    <property type="entry name" value="Porins"/>
    <property type="match status" value="1"/>
</dbReference>
<comment type="similarity">
    <text evidence="12 13">Belongs to the TonB-dependent receptor family.</text>
</comment>
<evidence type="ECO:0000256" key="3">
    <source>
        <dbReference type="ARBA" id="ARBA00022452"/>
    </source>
</evidence>
<protein>
    <submittedName>
        <fullName evidence="16">TonB-dependent receptor</fullName>
    </submittedName>
</protein>
<evidence type="ECO:0000313" key="17">
    <source>
        <dbReference type="Proteomes" id="UP001155483"/>
    </source>
</evidence>
<proteinExistence type="inferred from homology"/>
<evidence type="ECO:0000256" key="1">
    <source>
        <dbReference type="ARBA" id="ARBA00004571"/>
    </source>
</evidence>
<evidence type="ECO:0000256" key="12">
    <source>
        <dbReference type="PROSITE-ProRule" id="PRU01360"/>
    </source>
</evidence>
<comment type="subcellular location">
    <subcellularLocation>
        <location evidence="1 12">Cell outer membrane</location>
        <topology evidence="1 12">Multi-pass membrane protein</topology>
    </subcellularLocation>
</comment>
<dbReference type="InterPro" id="IPR036942">
    <property type="entry name" value="Beta-barrel_TonB_sf"/>
</dbReference>
<keyword evidence="3 12" id="KW-1134">Transmembrane beta strand</keyword>
<keyword evidence="2 12" id="KW-0813">Transport</keyword>
<sequence length="774" mass="86889">MSTIKRMAIAVFTILISYTSFTQNVYKGKIIDAVTREAIAGASVNYSNSKTGCSTNQSGAFSFTSPENKPEVQVSFIGYETQNVQLSAHEQVISLVPSQSLMQEVVVSANRESMQRSQAPIAIASINAKTLQDAKAISFDQVLNKVSGVYMVNLGNEQHQMSIRQPMTTKSLFLYLEDGIPVRTTGLFNHNALLEMNMANVKNIEVIKGPSSSLYGSEAIGGVVNFITLAPTATPVAKLSLQGNNFGYKRLDGQASFTSGKWGFVLSGYTAKKQNSFIEFSDFNKSTVSAKIDYHFTDRTTLSNSLTWMDYYSDMSGSIDSTMFANHSFKSQQTFTYRKVAALRYRSTLTHQWNNNSKTSASLIYRDNTIGQNPAYSIKDDYRKTSTGFTGKKDLAHGEINNSSFNSYALIAQHRQNLAWKNAVLIGGLSADLSPSTYLAEYIRIKKDTISRKYTGYEQKDSTLTDYKTNINNYAGFVNFEFSPVQKLRVVASVRYDLFQFHFDNHLKPSSFSGSPDTVNNFSAFSPKVGFTYNLSERSGFYANYSQGFVPPQVTEMYKGVKVPNLNPSTFYNYEIGGWMEVIKNKLSADFSAYLLNGTNEIISVRLDDGSTENRNTGKTSHKGIELGMNATPIKNVSIRFSGAYSEHRFTEFIEKGNNYNGNEMNGAPRWMHNAEVWYKPAFVKGLRMGIEWQKIGNYFMDPLNTTKYEGYDVFHVRAGYQFKGVEVWVNMMNATDRYYAYNASRSTTSYSYTPAEPRHFNVGVSYDFGKLFY</sequence>
<keyword evidence="9 13" id="KW-0798">TonB box</keyword>
<evidence type="ECO:0000256" key="11">
    <source>
        <dbReference type="ARBA" id="ARBA00023237"/>
    </source>
</evidence>
<keyword evidence="8" id="KW-0406">Ion transport</keyword>
<evidence type="ECO:0000256" key="10">
    <source>
        <dbReference type="ARBA" id="ARBA00023136"/>
    </source>
</evidence>
<evidence type="ECO:0000256" key="9">
    <source>
        <dbReference type="ARBA" id="ARBA00023077"/>
    </source>
</evidence>
<dbReference type="InterPro" id="IPR012910">
    <property type="entry name" value="Plug_dom"/>
</dbReference>
<organism evidence="16 17">
    <name type="scientific">Paraflavisolibacter caeni</name>
    <dbReference type="NCBI Taxonomy" id="2982496"/>
    <lineage>
        <taxon>Bacteria</taxon>
        <taxon>Pseudomonadati</taxon>
        <taxon>Bacteroidota</taxon>
        <taxon>Chitinophagia</taxon>
        <taxon>Chitinophagales</taxon>
        <taxon>Chitinophagaceae</taxon>
        <taxon>Paraflavisolibacter</taxon>
    </lineage>
</organism>
<keyword evidence="16" id="KW-0675">Receptor</keyword>
<evidence type="ECO:0000313" key="16">
    <source>
        <dbReference type="EMBL" id="MCU7548882.1"/>
    </source>
</evidence>
<dbReference type="Gene3D" id="2.40.170.20">
    <property type="entry name" value="TonB-dependent receptor, beta-barrel domain"/>
    <property type="match status" value="1"/>
</dbReference>
<dbReference type="Pfam" id="PF00593">
    <property type="entry name" value="TonB_dep_Rec_b-barrel"/>
    <property type="match status" value="1"/>
</dbReference>
<dbReference type="InterPro" id="IPR039426">
    <property type="entry name" value="TonB-dep_rcpt-like"/>
</dbReference>
<dbReference type="Gene3D" id="2.170.130.10">
    <property type="entry name" value="TonB-dependent receptor, plug domain"/>
    <property type="match status" value="1"/>
</dbReference>
<dbReference type="EMBL" id="JAOTIF010000003">
    <property type="protein sequence ID" value="MCU7548882.1"/>
    <property type="molecule type" value="Genomic_DNA"/>
</dbReference>
<dbReference type="Gene3D" id="2.60.40.1120">
    <property type="entry name" value="Carboxypeptidase-like, regulatory domain"/>
    <property type="match status" value="1"/>
</dbReference>
<evidence type="ECO:0000256" key="2">
    <source>
        <dbReference type="ARBA" id="ARBA00022448"/>
    </source>
</evidence>
<dbReference type="GO" id="GO:0009279">
    <property type="term" value="C:cell outer membrane"/>
    <property type="evidence" value="ECO:0007669"/>
    <property type="project" value="UniProtKB-SubCell"/>
</dbReference>
<evidence type="ECO:0000256" key="6">
    <source>
        <dbReference type="ARBA" id="ARBA00022729"/>
    </source>
</evidence>
<evidence type="ECO:0000259" key="15">
    <source>
        <dbReference type="Pfam" id="PF07715"/>
    </source>
</evidence>
<dbReference type="AlphaFoldDB" id="A0A9X2XV06"/>
<evidence type="ECO:0000256" key="5">
    <source>
        <dbReference type="ARBA" id="ARBA00022692"/>
    </source>
</evidence>
<dbReference type="Pfam" id="PF07715">
    <property type="entry name" value="Plug"/>
    <property type="match status" value="1"/>
</dbReference>
<keyword evidence="10 12" id="KW-0472">Membrane</keyword>